<organism evidence="1 2">
    <name type="scientific">Mucilaginibacter calamicampi</name>
    <dbReference type="NCBI Taxonomy" id="1302352"/>
    <lineage>
        <taxon>Bacteria</taxon>
        <taxon>Pseudomonadati</taxon>
        <taxon>Bacteroidota</taxon>
        <taxon>Sphingobacteriia</taxon>
        <taxon>Sphingobacteriales</taxon>
        <taxon>Sphingobacteriaceae</taxon>
        <taxon>Mucilaginibacter</taxon>
    </lineage>
</organism>
<reference evidence="2" key="1">
    <citation type="journal article" date="2019" name="Int. J. Syst. Evol. Microbiol.">
        <title>The Global Catalogue of Microorganisms (GCM) 10K type strain sequencing project: providing services to taxonomists for standard genome sequencing and annotation.</title>
        <authorList>
            <consortium name="The Broad Institute Genomics Platform"/>
            <consortium name="The Broad Institute Genome Sequencing Center for Infectious Disease"/>
            <person name="Wu L."/>
            <person name="Ma J."/>
        </authorList>
    </citation>
    <scope>NUCLEOTIDE SEQUENCE [LARGE SCALE GENOMIC DNA]</scope>
    <source>
        <strain evidence="2">CCUG 63418</strain>
    </source>
</reference>
<dbReference type="Proteomes" id="UP001596958">
    <property type="component" value="Unassembled WGS sequence"/>
</dbReference>
<accession>A0ABW2Z099</accession>
<comment type="caution">
    <text evidence="1">The sequence shown here is derived from an EMBL/GenBank/DDBJ whole genome shotgun (WGS) entry which is preliminary data.</text>
</comment>
<name>A0ABW2Z099_9SPHI</name>
<sequence>MVSITDLRKAHYISAKLVEKFGPDYLIFFERVDKELIEAEKKQDLMKVALEIANHPNN</sequence>
<dbReference type="EMBL" id="JBHTHU010000021">
    <property type="protein sequence ID" value="MFD0751894.1"/>
    <property type="molecule type" value="Genomic_DNA"/>
</dbReference>
<gene>
    <name evidence="1" type="ORF">ACFQZS_17200</name>
</gene>
<protein>
    <submittedName>
        <fullName evidence="1">Uncharacterized protein</fullName>
    </submittedName>
</protein>
<keyword evidence="2" id="KW-1185">Reference proteome</keyword>
<evidence type="ECO:0000313" key="1">
    <source>
        <dbReference type="EMBL" id="MFD0751894.1"/>
    </source>
</evidence>
<dbReference type="RefSeq" id="WP_377102203.1">
    <property type="nucleotide sequence ID" value="NZ_JBHTHU010000021.1"/>
</dbReference>
<evidence type="ECO:0000313" key="2">
    <source>
        <dbReference type="Proteomes" id="UP001596958"/>
    </source>
</evidence>
<proteinExistence type="predicted"/>